<dbReference type="PROSITE" id="PS50022">
    <property type="entry name" value="FA58C_3"/>
    <property type="match status" value="1"/>
</dbReference>
<dbReference type="EMBL" id="JACVVK020000019">
    <property type="protein sequence ID" value="KAK7503611.1"/>
    <property type="molecule type" value="Genomic_DNA"/>
</dbReference>
<feature type="repeat" description="ANK" evidence="3">
    <location>
        <begin position="97"/>
        <end position="129"/>
    </location>
</feature>
<evidence type="ECO:0000259" key="4">
    <source>
        <dbReference type="PROSITE" id="PS50022"/>
    </source>
</evidence>
<dbReference type="PROSITE" id="PS50297">
    <property type="entry name" value="ANK_REP_REGION"/>
    <property type="match status" value="4"/>
</dbReference>
<keyword evidence="2 3" id="KW-0040">ANK repeat</keyword>
<keyword evidence="6" id="KW-1185">Reference proteome</keyword>
<comment type="caution">
    <text evidence="5">The sequence shown here is derived from an EMBL/GenBank/DDBJ whole genome shotgun (WGS) entry which is preliminary data.</text>
</comment>
<keyword evidence="1" id="KW-0677">Repeat</keyword>
<dbReference type="Proteomes" id="UP001519460">
    <property type="component" value="Unassembled WGS sequence"/>
</dbReference>
<feature type="repeat" description="ANK" evidence="3">
    <location>
        <begin position="64"/>
        <end position="96"/>
    </location>
</feature>
<evidence type="ECO:0000256" key="2">
    <source>
        <dbReference type="ARBA" id="ARBA00023043"/>
    </source>
</evidence>
<dbReference type="Gene3D" id="1.25.40.20">
    <property type="entry name" value="Ankyrin repeat-containing domain"/>
    <property type="match status" value="2"/>
</dbReference>
<dbReference type="InterPro" id="IPR000421">
    <property type="entry name" value="FA58C"/>
</dbReference>
<proteinExistence type="predicted"/>
<name>A0ABD0LWW5_9CAEN</name>
<sequence length="624" mass="68893">MGKEAELLKAVKSKDIKKIQKFLTSSSMKKKGMEECTWQSVEDTGHQIRKHLTHIDINVKEADTGYTPLLLAVLGGSRDIAEMLIFHSADVAVTDAKGNSALHLAVFSSRPDLVVLLLTYGADVNSLNGDQNTPLHIACQNNIKVPILLKLIQSGANVWLKNKDDHTPLDTAAMYNKKEAVSVLMDSCPTLTSNQCAIVEAAMRDNAEVLELLLEYGIDPNELDTLRGSTALHEAVRFSRLKSAEVLLAFGADADKQNLKKETPTSLAKELPAQLQAQFDSLFKAYSGRQSRIPKYLAQRESTLTDSFKVKCLKDYPVLPCQKTWTQNTKEYCSSCTEANPNLHVVDDNPTTFWVIPEMHDAWTTLDLGSVHIITGITILGWDSPQMVHSFELQAADTLQGPWSTFTAHCCKRVGSANPKDPGVEQTFKGFTVKARYIKLYIVDNHGGNSICFQGLRLHGVDCRILDLLHCCMLRHLGDSFIANGINTYLKFLDLTEEEIATIVDDPMDVSVLYQMIQEDRRQASSQVGVREEVQVVAEGADIEGTCRVHLSPLGEGVASTAVFHGLKLKTVGQFVLRVKGVTTDITLEAPEEIEVRPAKKSSNEISAAFDEIQSMLSSIQDSF</sequence>
<dbReference type="Gene3D" id="2.60.120.260">
    <property type="entry name" value="Galactose-binding domain-like"/>
    <property type="match status" value="1"/>
</dbReference>
<feature type="domain" description="F5/8 type C" evidence="4">
    <location>
        <begin position="314"/>
        <end position="461"/>
    </location>
</feature>
<accession>A0ABD0LWW5</accession>
<evidence type="ECO:0000313" key="6">
    <source>
        <dbReference type="Proteomes" id="UP001519460"/>
    </source>
</evidence>
<protein>
    <recommendedName>
        <fullName evidence="4">F5/8 type C domain-containing protein</fullName>
    </recommendedName>
</protein>
<dbReference type="PANTHER" id="PTHR24171">
    <property type="entry name" value="ANKYRIN REPEAT DOMAIN-CONTAINING PROTEIN 39-RELATED"/>
    <property type="match status" value="1"/>
</dbReference>
<dbReference type="SUPFAM" id="SSF48403">
    <property type="entry name" value="Ankyrin repeat"/>
    <property type="match status" value="1"/>
</dbReference>
<dbReference type="AlphaFoldDB" id="A0ABD0LWW5"/>
<reference evidence="5 6" key="1">
    <citation type="journal article" date="2023" name="Sci. Data">
        <title>Genome assembly of the Korean intertidal mud-creeper Batillaria attramentaria.</title>
        <authorList>
            <person name="Patra A.K."/>
            <person name="Ho P.T."/>
            <person name="Jun S."/>
            <person name="Lee S.J."/>
            <person name="Kim Y."/>
            <person name="Won Y.J."/>
        </authorList>
    </citation>
    <scope>NUCLEOTIDE SEQUENCE [LARGE SCALE GENOMIC DNA]</scope>
    <source>
        <strain evidence="5">Wonlab-2016</strain>
    </source>
</reference>
<organism evidence="5 6">
    <name type="scientific">Batillaria attramentaria</name>
    <dbReference type="NCBI Taxonomy" id="370345"/>
    <lineage>
        <taxon>Eukaryota</taxon>
        <taxon>Metazoa</taxon>
        <taxon>Spiralia</taxon>
        <taxon>Lophotrochozoa</taxon>
        <taxon>Mollusca</taxon>
        <taxon>Gastropoda</taxon>
        <taxon>Caenogastropoda</taxon>
        <taxon>Sorbeoconcha</taxon>
        <taxon>Cerithioidea</taxon>
        <taxon>Batillariidae</taxon>
        <taxon>Batillaria</taxon>
    </lineage>
</organism>
<dbReference type="SUPFAM" id="SSF49785">
    <property type="entry name" value="Galactose-binding domain-like"/>
    <property type="match status" value="1"/>
</dbReference>
<dbReference type="Pfam" id="PF00023">
    <property type="entry name" value="Ank"/>
    <property type="match status" value="1"/>
</dbReference>
<evidence type="ECO:0000256" key="1">
    <source>
        <dbReference type="ARBA" id="ARBA00022737"/>
    </source>
</evidence>
<gene>
    <name evidence="5" type="ORF">BaRGS_00005150</name>
</gene>
<dbReference type="InterPro" id="IPR036770">
    <property type="entry name" value="Ankyrin_rpt-contain_sf"/>
</dbReference>
<feature type="repeat" description="ANK" evidence="3">
    <location>
        <begin position="227"/>
        <end position="259"/>
    </location>
</feature>
<feature type="repeat" description="ANK" evidence="3">
    <location>
        <begin position="193"/>
        <end position="225"/>
    </location>
</feature>
<feature type="repeat" description="ANK" evidence="3">
    <location>
        <begin position="130"/>
        <end position="163"/>
    </location>
</feature>
<dbReference type="Pfam" id="PF00754">
    <property type="entry name" value="F5_F8_type_C"/>
    <property type="match status" value="1"/>
</dbReference>
<dbReference type="Pfam" id="PF12796">
    <property type="entry name" value="Ank_2"/>
    <property type="match status" value="2"/>
</dbReference>
<dbReference type="InterPro" id="IPR002110">
    <property type="entry name" value="Ankyrin_rpt"/>
</dbReference>
<evidence type="ECO:0000313" key="5">
    <source>
        <dbReference type="EMBL" id="KAK7503611.1"/>
    </source>
</evidence>
<evidence type="ECO:0000256" key="3">
    <source>
        <dbReference type="PROSITE-ProRule" id="PRU00023"/>
    </source>
</evidence>
<dbReference type="PROSITE" id="PS50088">
    <property type="entry name" value="ANK_REPEAT"/>
    <property type="match status" value="5"/>
</dbReference>
<dbReference type="PANTHER" id="PTHR24171:SF9">
    <property type="entry name" value="ANKYRIN REPEAT DOMAIN-CONTAINING PROTEIN 39"/>
    <property type="match status" value="1"/>
</dbReference>
<dbReference type="SMART" id="SM00248">
    <property type="entry name" value="ANK"/>
    <property type="match status" value="6"/>
</dbReference>
<dbReference type="InterPro" id="IPR008979">
    <property type="entry name" value="Galactose-bd-like_sf"/>
</dbReference>